<dbReference type="AlphaFoldDB" id="A0AAE6RNH0"/>
<dbReference type="InterPro" id="IPR029068">
    <property type="entry name" value="Glyas_Bleomycin-R_OHBP_Dase"/>
</dbReference>
<dbReference type="Pfam" id="PF00903">
    <property type="entry name" value="Glyoxalase"/>
    <property type="match status" value="1"/>
</dbReference>
<evidence type="ECO:0000259" key="1">
    <source>
        <dbReference type="PROSITE" id="PS51819"/>
    </source>
</evidence>
<protein>
    <submittedName>
        <fullName evidence="2">VOC family protein</fullName>
    </submittedName>
</protein>
<reference evidence="3" key="1">
    <citation type="submission" date="2019-12" db="EMBL/GenBank/DDBJ databases">
        <title>Complete and draft genome sequences of new strains and members of some known species of the genus Rathayibacter isolated from plants.</title>
        <authorList>
            <person name="Tarlachkov S.V."/>
            <person name="Starodumova I.P."/>
            <person name="Dorofeeva L.V."/>
            <person name="Prisyazhnaya N.V."/>
            <person name="Leyn S."/>
            <person name="Zlamal J."/>
            <person name="Elan M."/>
            <person name="Osterman A.L."/>
            <person name="Nadler S."/>
            <person name="Subbotin S.A."/>
            <person name="Evtushenko L.I."/>
        </authorList>
    </citation>
    <scope>NUCLEOTIDE SEQUENCE [LARGE SCALE GENOMIC DNA]</scope>
    <source>
        <strain evidence="3">VKM Ac-2761</strain>
    </source>
</reference>
<name>A0AAE6RNH0_9MICO</name>
<gene>
    <name evidence="2" type="ORF">GSU10_10940</name>
</gene>
<evidence type="ECO:0000313" key="3">
    <source>
        <dbReference type="Proteomes" id="UP000465031"/>
    </source>
</evidence>
<feature type="domain" description="VOC" evidence="1">
    <location>
        <begin position="3"/>
        <end position="134"/>
    </location>
</feature>
<dbReference type="Proteomes" id="UP000465031">
    <property type="component" value="Chromosome"/>
</dbReference>
<accession>A0AAE6RNH0</accession>
<dbReference type="Gene3D" id="3.10.180.10">
    <property type="entry name" value="2,3-Dihydroxybiphenyl 1,2-Dioxygenase, domain 1"/>
    <property type="match status" value="1"/>
</dbReference>
<dbReference type="SUPFAM" id="SSF54593">
    <property type="entry name" value="Glyoxalase/Bleomycin resistance protein/Dihydroxybiphenyl dioxygenase"/>
    <property type="match status" value="1"/>
</dbReference>
<dbReference type="EMBL" id="CP047186">
    <property type="protein sequence ID" value="QHC57060.1"/>
    <property type="molecule type" value="Genomic_DNA"/>
</dbReference>
<sequence length="143" mass="15349">MPGADPALVPELLVTDLGRSLAFWCGPGGFRIRYSRPEEGFAFLVLGSAHVMLEQAGLGRNWIAAPLEPPLGRGMNLQLSVEDAARVAAALAEAGVALFSPLETRWYRVGEEEVGVRQLVVADPDGYLLRFQSSLGRRSAASV</sequence>
<dbReference type="KEGG" id="rte:GSU10_10940"/>
<organism evidence="2 3">
    <name type="scientific">Rathayibacter tanaceti</name>
    <dbReference type="NCBI Taxonomy" id="1671680"/>
    <lineage>
        <taxon>Bacteria</taxon>
        <taxon>Bacillati</taxon>
        <taxon>Actinomycetota</taxon>
        <taxon>Actinomycetes</taxon>
        <taxon>Micrococcales</taxon>
        <taxon>Microbacteriaceae</taxon>
        <taxon>Rathayibacter</taxon>
    </lineage>
</organism>
<dbReference type="InterPro" id="IPR004360">
    <property type="entry name" value="Glyas_Fos-R_dOase_dom"/>
</dbReference>
<dbReference type="InterPro" id="IPR037523">
    <property type="entry name" value="VOC_core"/>
</dbReference>
<evidence type="ECO:0000313" key="2">
    <source>
        <dbReference type="EMBL" id="QHC57060.1"/>
    </source>
</evidence>
<proteinExistence type="predicted"/>
<dbReference type="PROSITE" id="PS51819">
    <property type="entry name" value="VOC"/>
    <property type="match status" value="1"/>
</dbReference>